<proteinExistence type="predicted"/>
<dbReference type="EMBL" id="LCCE01000043">
    <property type="protein sequence ID" value="KKS25426.1"/>
    <property type="molecule type" value="Genomic_DNA"/>
</dbReference>
<evidence type="ECO:0000313" key="1">
    <source>
        <dbReference type="EMBL" id="KKS25426.1"/>
    </source>
</evidence>
<reference evidence="1 2" key="1">
    <citation type="journal article" date="2015" name="Nature">
        <title>rRNA introns, odd ribosomes, and small enigmatic genomes across a large radiation of phyla.</title>
        <authorList>
            <person name="Brown C.T."/>
            <person name="Hug L.A."/>
            <person name="Thomas B.C."/>
            <person name="Sharon I."/>
            <person name="Castelle C.J."/>
            <person name="Singh A."/>
            <person name="Wilkins M.J."/>
            <person name="Williams K.H."/>
            <person name="Banfield J.F."/>
        </authorList>
    </citation>
    <scope>NUCLEOTIDE SEQUENCE [LARGE SCALE GENOMIC DNA]</scope>
</reference>
<accession>A0A0G0ZTV5</accession>
<evidence type="ECO:0000313" key="2">
    <source>
        <dbReference type="Proteomes" id="UP000033859"/>
    </source>
</evidence>
<name>A0A0G0ZTV5_9BACT</name>
<gene>
    <name evidence="1" type="ORF">UU84_C0043G0006</name>
</gene>
<dbReference type="Proteomes" id="UP000033859">
    <property type="component" value="Unassembled WGS sequence"/>
</dbReference>
<dbReference type="AlphaFoldDB" id="A0A0G0ZTV5"/>
<protein>
    <submittedName>
        <fullName evidence="1">Uncharacterized protein</fullName>
    </submittedName>
</protein>
<sequence length="61" mass="6883">MRQNVPEGRIGLPSDALQAPALPLSYSGLYFHITYSNLPYTVRQAIKVEKKFPTDEPRGCF</sequence>
<comment type="caution">
    <text evidence="1">The sequence shown here is derived from an EMBL/GenBank/DDBJ whole genome shotgun (WGS) entry which is preliminary data.</text>
</comment>
<organism evidence="1 2">
    <name type="scientific">Candidatus Yanofskybacteria bacterium GW2011_GWC2_41_9</name>
    <dbReference type="NCBI Taxonomy" id="1619029"/>
    <lineage>
        <taxon>Bacteria</taxon>
        <taxon>Candidatus Yanofskyibacteriota</taxon>
    </lineage>
</organism>